<protein>
    <submittedName>
        <fullName evidence="1">Uncharacterized protein</fullName>
    </submittedName>
</protein>
<accession>A0ABQ2KWU2</accession>
<name>A0ABQ2KWU2_9NOCA</name>
<keyword evidence="2" id="KW-1185">Reference proteome</keyword>
<evidence type="ECO:0000313" key="2">
    <source>
        <dbReference type="Proteomes" id="UP000658127"/>
    </source>
</evidence>
<sequence length="134" mass="14688">MLVSEMEDAVLAASPDTEEELFVETKSQAGYRDNGVGIRGVGHTNVSSIFWAQRVLHTHGTGAWVFGFPTTQVCADSQVSVTMTELDGNGIPFFGRATMQVRNVVPHADGTMTVRYHVGWDANLRVLFNFIVVN</sequence>
<comment type="caution">
    <text evidence="1">The sequence shown here is derived from an EMBL/GenBank/DDBJ whole genome shotgun (WGS) entry which is preliminary data.</text>
</comment>
<evidence type="ECO:0000313" key="1">
    <source>
        <dbReference type="EMBL" id="GGN95615.1"/>
    </source>
</evidence>
<organism evidence="1 2">
    <name type="scientific">Nocardia rhizosphaerihabitans</name>
    <dbReference type="NCBI Taxonomy" id="1691570"/>
    <lineage>
        <taxon>Bacteria</taxon>
        <taxon>Bacillati</taxon>
        <taxon>Actinomycetota</taxon>
        <taxon>Actinomycetes</taxon>
        <taxon>Mycobacteriales</taxon>
        <taxon>Nocardiaceae</taxon>
        <taxon>Nocardia</taxon>
    </lineage>
</organism>
<reference evidence="2" key="1">
    <citation type="journal article" date="2019" name="Int. J. Syst. Evol. Microbiol.">
        <title>The Global Catalogue of Microorganisms (GCM) 10K type strain sequencing project: providing services to taxonomists for standard genome sequencing and annotation.</title>
        <authorList>
            <consortium name="The Broad Institute Genomics Platform"/>
            <consortium name="The Broad Institute Genome Sequencing Center for Infectious Disease"/>
            <person name="Wu L."/>
            <person name="Ma J."/>
        </authorList>
    </citation>
    <scope>NUCLEOTIDE SEQUENCE [LARGE SCALE GENOMIC DNA]</scope>
    <source>
        <strain evidence="2">CGMCC 4.7329</strain>
    </source>
</reference>
<gene>
    <name evidence="1" type="ORF">GCM10011610_59800</name>
</gene>
<dbReference type="Proteomes" id="UP000658127">
    <property type="component" value="Unassembled WGS sequence"/>
</dbReference>
<proteinExistence type="predicted"/>
<dbReference type="EMBL" id="BMNE01000009">
    <property type="protein sequence ID" value="GGN95615.1"/>
    <property type="molecule type" value="Genomic_DNA"/>
</dbReference>
<dbReference type="RefSeq" id="WP_189033829.1">
    <property type="nucleotide sequence ID" value="NZ_BMNE01000009.1"/>
</dbReference>